<sequence>MTNDIIKTILLNAPITKVWSIVSTAEGIGAWFMPNDFQAIEGHHFTIQSPFGPSPCVVEKIEAPHFLRFAWDEDGWYVTFELKEMGEQTEFILTHGGWKEEGHIIPKANMSVEAVRQNMDGGWTAIVGKKLKEVVEA</sequence>
<dbReference type="Gene3D" id="3.30.530.20">
    <property type="match status" value="1"/>
</dbReference>
<dbReference type="RefSeq" id="WP_319835694.1">
    <property type="nucleotide sequence ID" value="NZ_CP137624.1"/>
</dbReference>
<dbReference type="SUPFAM" id="SSF55961">
    <property type="entry name" value="Bet v1-like"/>
    <property type="match status" value="1"/>
</dbReference>
<gene>
    <name evidence="3" type="ORF">R6U77_10960</name>
</gene>
<proteinExistence type="inferred from homology"/>
<dbReference type="Pfam" id="PF08327">
    <property type="entry name" value="AHSA1"/>
    <property type="match status" value="1"/>
</dbReference>
<dbReference type="Proteomes" id="UP001322664">
    <property type="component" value="Chromosome"/>
</dbReference>
<dbReference type="InterPro" id="IPR023393">
    <property type="entry name" value="START-like_dom_sf"/>
</dbReference>
<evidence type="ECO:0000313" key="4">
    <source>
        <dbReference type="Proteomes" id="UP001322664"/>
    </source>
</evidence>
<dbReference type="InterPro" id="IPR013538">
    <property type="entry name" value="ASHA1/2-like_C"/>
</dbReference>
<name>A0ABZ0RT52_9BACI</name>
<accession>A0ABZ0RT52</accession>
<evidence type="ECO:0000256" key="1">
    <source>
        <dbReference type="ARBA" id="ARBA00006817"/>
    </source>
</evidence>
<comment type="similarity">
    <text evidence="1">Belongs to the AHA1 family.</text>
</comment>
<dbReference type="EMBL" id="CP137624">
    <property type="protein sequence ID" value="WPK10447.1"/>
    <property type="molecule type" value="Genomic_DNA"/>
</dbReference>
<feature type="domain" description="Activator of Hsp90 ATPase homologue 1/2-like C-terminal" evidence="2">
    <location>
        <begin position="12"/>
        <end position="136"/>
    </location>
</feature>
<protein>
    <submittedName>
        <fullName evidence="3">SRPBCC domain-containing protein</fullName>
    </submittedName>
</protein>
<dbReference type="CDD" id="cd07814">
    <property type="entry name" value="SRPBCC_CalC_Aha1-like"/>
    <property type="match status" value="1"/>
</dbReference>
<organism evidence="3 4">
    <name type="scientific">Lysinibacillus louembei</name>
    <dbReference type="NCBI Taxonomy" id="1470088"/>
    <lineage>
        <taxon>Bacteria</taxon>
        <taxon>Bacillati</taxon>
        <taxon>Bacillota</taxon>
        <taxon>Bacilli</taxon>
        <taxon>Bacillales</taxon>
        <taxon>Bacillaceae</taxon>
        <taxon>Lysinibacillus</taxon>
    </lineage>
</organism>
<keyword evidence="4" id="KW-1185">Reference proteome</keyword>
<evidence type="ECO:0000259" key="2">
    <source>
        <dbReference type="Pfam" id="PF08327"/>
    </source>
</evidence>
<evidence type="ECO:0000313" key="3">
    <source>
        <dbReference type="EMBL" id="WPK10447.1"/>
    </source>
</evidence>
<reference evidence="3 4" key="1">
    <citation type="submission" date="2023-09" db="EMBL/GenBank/DDBJ databases">
        <authorList>
            <person name="Page C.A."/>
            <person name="Perez-Diaz I.M."/>
        </authorList>
    </citation>
    <scope>NUCLEOTIDE SEQUENCE [LARGE SCALE GENOMIC DNA]</scope>
    <source>
        <strain evidence="3 4">Ll15</strain>
    </source>
</reference>